<reference evidence="1 2" key="1">
    <citation type="journal article" date="2020" name="J Geophys Res Biogeosci">
        <title>Magnetotaxis as an Adaptation to Enable Bacterial Shuttling of Microbial Sulfur and Sulfur Cycling Across Aquatic Oxic#Anoxic Interfaces.</title>
        <authorList>
            <person name="Li J."/>
            <person name="Liu P."/>
            <person name="Wang J."/>
            <person name="Roberts A.P."/>
            <person name="Pan Y."/>
        </authorList>
    </citation>
    <scope>NUCLEOTIDE SEQUENCE [LARGE SCALE GENOMIC DNA]</scope>
    <source>
        <strain evidence="1 2">MYR-1_YQ</strain>
    </source>
</reference>
<sequence>MALKHINENKRQIGPEFGLIYRTDDPKQFIKTYTVQEVIDLNRVESDLANWQETKDLYDLLTA</sequence>
<dbReference type="Proteomes" id="UP001196980">
    <property type="component" value="Unassembled WGS sequence"/>
</dbReference>
<evidence type="ECO:0000313" key="1">
    <source>
        <dbReference type="EMBL" id="MBV6343410.1"/>
    </source>
</evidence>
<gene>
    <name evidence="1" type="ORF">HWQ67_17700</name>
</gene>
<evidence type="ECO:0000313" key="2">
    <source>
        <dbReference type="Proteomes" id="UP001196980"/>
    </source>
</evidence>
<proteinExistence type="predicted"/>
<organism evidence="1 2">
    <name type="scientific">Candidatus Magnetobacterium casense</name>
    <dbReference type="NCBI Taxonomy" id="1455061"/>
    <lineage>
        <taxon>Bacteria</taxon>
        <taxon>Pseudomonadati</taxon>
        <taxon>Nitrospirota</taxon>
        <taxon>Thermodesulfovibrionia</taxon>
        <taxon>Thermodesulfovibrionales</taxon>
        <taxon>Candidatus Magnetobacteriaceae</taxon>
        <taxon>Candidatus Magnetobacterium</taxon>
    </lineage>
</organism>
<name>A0ABS6S3H8_9BACT</name>
<protein>
    <submittedName>
        <fullName evidence="1">Uncharacterized protein</fullName>
    </submittedName>
</protein>
<dbReference type="RefSeq" id="WP_218254027.1">
    <property type="nucleotide sequence ID" value="NZ_JABXWD010000579.1"/>
</dbReference>
<accession>A0ABS6S3H8</accession>
<comment type="caution">
    <text evidence="1">The sequence shown here is derived from an EMBL/GenBank/DDBJ whole genome shotgun (WGS) entry which is preliminary data.</text>
</comment>
<dbReference type="EMBL" id="JABXWD010000579">
    <property type="protein sequence ID" value="MBV6343410.1"/>
    <property type="molecule type" value="Genomic_DNA"/>
</dbReference>
<keyword evidence="2" id="KW-1185">Reference proteome</keyword>